<dbReference type="InterPro" id="IPR036412">
    <property type="entry name" value="HAD-like_sf"/>
</dbReference>
<gene>
    <name evidence="1" type="ORF">ABG79_01350</name>
</gene>
<dbReference type="AlphaFoldDB" id="A0A0R3JTM1"/>
<dbReference type="InterPro" id="IPR006549">
    <property type="entry name" value="HAD-SF_hydro_IIIA"/>
</dbReference>
<dbReference type="GO" id="GO:0008962">
    <property type="term" value="F:phosphatidylglycerophosphatase activity"/>
    <property type="evidence" value="ECO:0007669"/>
    <property type="project" value="InterPro"/>
</dbReference>
<dbReference type="Proteomes" id="UP000052015">
    <property type="component" value="Unassembled WGS sequence"/>
</dbReference>
<dbReference type="Pfam" id="PF13242">
    <property type="entry name" value="Hydrolase_like"/>
    <property type="match status" value="1"/>
</dbReference>
<proteinExistence type="predicted"/>
<dbReference type="STRING" id="908809.ABG79_01350"/>
<dbReference type="InterPro" id="IPR010021">
    <property type="entry name" value="PGPP1/Gep4"/>
</dbReference>
<evidence type="ECO:0000313" key="1">
    <source>
        <dbReference type="EMBL" id="KRQ86859.1"/>
    </source>
</evidence>
<reference evidence="1 2" key="1">
    <citation type="submission" date="2015-09" db="EMBL/GenBank/DDBJ databases">
        <title>Draft genome sequence of a Caloramator mitchellensis, a moderate thermophile from the Great Artesian Basin of Australia.</title>
        <authorList>
            <person name="Patel B.K."/>
        </authorList>
    </citation>
    <scope>NUCLEOTIDE SEQUENCE [LARGE SCALE GENOMIC DNA]</scope>
    <source>
        <strain evidence="1 2">VF08</strain>
    </source>
</reference>
<comment type="caution">
    <text evidence="1">The sequence shown here is derived from an EMBL/GenBank/DDBJ whole genome shotgun (WGS) entry which is preliminary data.</text>
</comment>
<dbReference type="SUPFAM" id="SSF56784">
    <property type="entry name" value="HAD-like"/>
    <property type="match status" value="1"/>
</dbReference>
<evidence type="ECO:0000313" key="2">
    <source>
        <dbReference type="Proteomes" id="UP000052015"/>
    </source>
</evidence>
<dbReference type="InterPro" id="IPR023214">
    <property type="entry name" value="HAD_sf"/>
</dbReference>
<dbReference type="Gene3D" id="3.40.50.1000">
    <property type="entry name" value="HAD superfamily/HAD-like"/>
    <property type="match status" value="1"/>
</dbReference>
<sequence>MEDIFLPDYYVPSIYAIDYDKLSELGISNLIIDIDNTIMPWGSKEPDIKAKTLLNRLIEKGFNICLLSNSSAERVRMFKGDLKIYTYSSIGIKPMKKMFIGALKALNANRENTCVIGDQIYSDILGAKRCGIKSILVDPIDKTEFITTRLVRKIEIKIRKQLNYSKEIIKDE</sequence>
<dbReference type="EMBL" id="LKHP01000006">
    <property type="protein sequence ID" value="KRQ86859.1"/>
    <property type="molecule type" value="Genomic_DNA"/>
</dbReference>
<dbReference type="NCBIfam" id="TIGR01662">
    <property type="entry name" value="HAD-SF-IIIA"/>
    <property type="match status" value="1"/>
</dbReference>
<dbReference type="OrthoDB" id="9787572at2"/>
<dbReference type="InterPro" id="IPR006439">
    <property type="entry name" value="HAD-SF_hydro_IA"/>
</dbReference>
<dbReference type="RefSeq" id="WP_057978418.1">
    <property type="nucleotide sequence ID" value="NZ_LKHP01000006.1"/>
</dbReference>
<organism evidence="1 2">
    <name type="scientific">Caloramator mitchellensis</name>
    <dbReference type="NCBI Taxonomy" id="908809"/>
    <lineage>
        <taxon>Bacteria</taxon>
        <taxon>Bacillati</taxon>
        <taxon>Bacillota</taxon>
        <taxon>Clostridia</taxon>
        <taxon>Eubacteriales</taxon>
        <taxon>Clostridiaceae</taxon>
        <taxon>Caloramator</taxon>
    </lineage>
</organism>
<keyword evidence="2" id="KW-1185">Reference proteome</keyword>
<accession>A0A0R3JTM1</accession>
<dbReference type="NCBIfam" id="TIGR01549">
    <property type="entry name" value="HAD-SF-IA-v1"/>
    <property type="match status" value="1"/>
</dbReference>
<dbReference type="NCBIfam" id="TIGR01668">
    <property type="entry name" value="YqeG_hyp_ppase"/>
    <property type="match status" value="1"/>
</dbReference>
<protein>
    <submittedName>
        <fullName evidence="1">UMP phosphatase</fullName>
    </submittedName>
</protein>
<name>A0A0R3JTM1_CALMK</name>